<dbReference type="GeneID" id="87959807"/>
<dbReference type="Proteomes" id="UP001329825">
    <property type="component" value="Chromosome 11"/>
</dbReference>
<accession>A0ABZ1DB61</accession>
<keyword evidence="2" id="KW-1185">Reference proteome</keyword>
<dbReference type="EMBL" id="CP141891">
    <property type="protein sequence ID" value="WRT70679.1"/>
    <property type="molecule type" value="Genomic_DNA"/>
</dbReference>
<protein>
    <submittedName>
        <fullName evidence="1">Uncharacterized protein</fullName>
    </submittedName>
</protein>
<sequence length="496" mass="56440">MSAASEEVILIKPLSPHPSVIPNGITLVPIPGVCIWPLGDIPAVYVFPGQINVERLKNAIALLSSIYPSICGRFVSRRKIDKEGYDFYYDLTQSLIPLSIRHLTQTQTQQDDDDERSKYPSNVFKDRSIIQDSLEPFLHPLGKDYIIPNSDAYLFSIRLTYLSNYGRSVLGLNHSHIIGDGQTSLNLLHCLEKLYIHGDERCLESNSGTITTIKNLELPTFFYDVDLPPYDPKWNLRKKEVIGHPVPELIETYKRNAQGLERLNVILSQDEINKLKSQVLEFSLDHDFDDDDGGLGGTKKIKLSDQDIISGWWIDLHNRTGQDIGGVTYVINWRDYIRPNLSAAAGNIGLMHHFTLPTCDARSLKDIYRISKTIRKEISLLQTEPEVFLPLLSHQEYHLHKSAEEGKGQILTPDQGEVLVNSNIRMNWHLSFGFPIDQVEYYTDFTAVRTLRVYPANPILGRESEKRGVELMFKVPAKLRTVFEDLIKSDRGIWAT</sequence>
<proteinExistence type="predicted"/>
<organism evidence="1 2">
    <name type="scientific">Kwoniella shivajii</name>
    <dbReference type="NCBI Taxonomy" id="564305"/>
    <lineage>
        <taxon>Eukaryota</taxon>
        <taxon>Fungi</taxon>
        <taxon>Dikarya</taxon>
        <taxon>Basidiomycota</taxon>
        <taxon>Agaricomycotina</taxon>
        <taxon>Tremellomycetes</taxon>
        <taxon>Tremellales</taxon>
        <taxon>Cryptococcaceae</taxon>
        <taxon>Kwoniella</taxon>
    </lineage>
</organism>
<evidence type="ECO:0000313" key="1">
    <source>
        <dbReference type="EMBL" id="WRT70679.1"/>
    </source>
</evidence>
<reference evidence="1 2" key="1">
    <citation type="submission" date="2024-01" db="EMBL/GenBank/DDBJ databases">
        <title>Comparative genomics of Cryptococcus and Kwoniella reveals pathogenesis evolution and contrasting modes of karyotype evolution via chromosome fusion or intercentromeric recombination.</title>
        <authorList>
            <person name="Coelho M.A."/>
            <person name="David-Palma M."/>
            <person name="Shea T."/>
            <person name="Bowers K."/>
            <person name="McGinley-Smith S."/>
            <person name="Mohammad A.W."/>
            <person name="Gnirke A."/>
            <person name="Yurkov A.M."/>
            <person name="Nowrousian M."/>
            <person name="Sun S."/>
            <person name="Cuomo C.A."/>
            <person name="Heitman J."/>
        </authorList>
    </citation>
    <scope>NUCLEOTIDE SEQUENCE [LARGE SCALE GENOMIC DNA]</scope>
    <source>
        <strain evidence="1">CBS 11374</strain>
    </source>
</reference>
<evidence type="ECO:0000313" key="2">
    <source>
        <dbReference type="Proteomes" id="UP001329825"/>
    </source>
</evidence>
<dbReference type="InterPro" id="IPR023213">
    <property type="entry name" value="CAT-like_dom_sf"/>
</dbReference>
<name>A0ABZ1DB61_9TREE</name>
<dbReference type="RefSeq" id="XP_062795418.1">
    <property type="nucleotide sequence ID" value="XM_062939367.1"/>
</dbReference>
<dbReference type="Gene3D" id="3.30.559.10">
    <property type="entry name" value="Chloramphenicol acetyltransferase-like domain"/>
    <property type="match status" value="1"/>
</dbReference>
<gene>
    <name evidence="1" type="ORF">IL334_007677</name>
</gene>